<dbReference type="Proteomes" id="UP001443914">
    <property type="component" value="Unassembled WGS sequence"/>
</dbReference>
<gene>
    <name evidence="8" type="ORF">RND81_14G238100</name>
</gene>
<dbReference type="Pfam" id="PF23559">
    <property type="entry name" value="WHD_DRP"/>
    <property type="match status" value="1"/>
</dbReference>
<dbReference type="InterPro" id="IPR044974">
    <property type="entry name" value="Disease_R_plants"/>
</dbReference>
<evidence type="ECO:0000313" key="9">
    <source>
        <dbReference type="Proteomes" id="UP001443914"/>
    </source>
</evidence>
<feature type="domain" description="Disease resistance N-terminal" evidence="5">
    <location>
        <begin position="4"/>
        <end position="82"/>
    </location>
</feature>
<protein>
    <submittedName>
        <fullName evidence="8">Uncharacterized protein</fullName>
    </submittedName>
</protein>
<name>A0AAW1GQP4_SAPOF</name>
<dbReference type="FunFam" id="3.40.50.300:FF:001091">
    <property type="entry name" value="Probable disease resistance protein At1g61300"/>
    <property type="match status" value="1"/>
</dbReference>
<evidence type="ECO:0000259" key="5">
    <source>
        <dbReference type="Pfam" id="PF18052"/>
    </source>
</evidence>
<dbReference type="Gene3D" id="1.10.8.430">
    <property type="entry name" value="Helical domain of apoptotic protease-activating factors"/>
    <property type="match status" value="1"/>
</dbReference>
<dbReference type="InterPro" id="IPR058922">
    <property type="entry name" value="WHD_DRP"/>
</dbReference>
<keyword evidence="9" id="KW-1185">Reference proteome</keyword>
<reference evidence="8 9" key="1">
    <citation type="submission" date="2024-03" db="EMBL/GenBank/DDBJ databases">
        <title>WGS assembly of Saponaria officinalis var. Norfolk2.</title>
        <authorList>
            <person name="Jenkins J."/>
            <person name="Shu S."/>
            <person name="Grimwood J."/>
            <person name="Barry K."/>
            <person name="Goodstein D."/>
            <person name="Schmutz J."/>
            <person name="Leebens-Mack J."/>
            <person name="Osbourn A."/>
        </authorList>
    </citation>
    <scope>NUCLEOTIDE SEQUENCE [LARGE SCALE GENOMIC DNA]</scope>
    <source>
        <strain evidence="9">cv. Norfolk2</strain>
        <strain evidence="8">JIC</strain>
        <tissue evidence="8">Leaf</tissue>
    </source>
</reference>
<accession>A0AAW1GQP4</accession>
<dbReference type="GO" id="GO:0043531">
    <property type="term" value="F:ADP binding"/>
    <property type="evidence" value="ECO:0007669"/>
    <property type="project" value="InterPro"/>
</dbReference>
<dbReference type="EMBL" id="JBDFQZ010000014">
    <property type="protein sequence ID" value="KAK9667170.1"/>
    <property type="molecule type" value="Genomic_DNA"/>
</dbReference>
<evidence type="ECO:0000256" key="2">
    <source>
        <dbReference type="ARBA" id="ARBA00022741"/>
    </source>
</evidence>
<dbReference type="InterPro" id="IPR055414">
    <property type="entry name" value="LRR_R13L4/SHOC2-like"/>
</dbReference>
<dbReference type="Gene3D" id="1.20.5.4130">
    <property type="match status" value="1"/>
</dbReference>
<dbReference type="Gene3D" id="3.40.50.300">
    <property type="entry name" value="P-loop containing nucleotide triphosphate hydrolases"/>
    <property type="match status" value="1"/>
</dbReference>
<dbReference type="FunFam" id="1.10.10.10:FF:000322">
    <property type="entry name" value="Probable disease resistance protein At1g63360"/>
    <property type="match status" value="1"/>
</dbReference>
<feature type="domain" description="NB-ARC" evidence="4">
    <location>
        <begin position="198"/>
        <end position="360"/>
    </location>
</feature>
<dbReference type="PANTHER" id="PTHR23155:SF1185">
    <property type="entry name" value="DISEASE RESISTANCE RPP8-LIKE PROTEIN 3-RELATED"/>
    <property type="match status" value="1"/>
</dbReference>
<dbReference type="InterPro" id="IPR032675">
    <property type="entry name" value="LRR_dom_sf"/>
</dbReference>
<dbReference type="GO" id="GO:0098542">
    <property type="term" value="P:defense response to other organism"/>
    <property type="evidence" value="ECO:0007669"/>
    <property type="project" value="TreeGrafter"/>
</dbReference>
<proteinExistence type="predicted"/>
<evidence type="ECO:0000256" key="3">
    <source>
        <dbReference type="ARBA" id="ARBA00022821"/>
    </source>
</evidence>
<dbReference type="PANTHER" id="PTHR23155">
    <property type="entry name" value="DISEASE RESISTANCE PROTEIN RP"/>
    <property type="match status" value="1"/>
</dbReference>
<dbReference type="Gene3D" id="1.10.10.10">
    <property type="entry name" value="Winged helix-like DNA-binding domain superfamily/Winged helix DNA-binding domain"/>
    <property type="match status" value="1"/>
</dbReference>
<dbReference type="SUPFAM" id="SSF52058">
    <property type="entry name" value="L domain-like"/>
    <property type="match status" value="1"/>
</dbReference>
<dbReference type="InterPro" id="IPR041118">
    <property type="entry name" value="Rx_N"/>
</dbReference>
<dbReference type="InterPro" id="IPR042197">
    <property type="entry name" value="Apaf_helical"/>
</dbReference>
<dbReference type="Pfam" id="PF00931">
    <property type="entry name" value="NB-ARC"/>
    <property type="match status" value="1"/>
</dbReference>
<evidence type="ECO:0000256" key="1">
    <source>
        <dbReference type="ARBA" id="ARBA00022737"/>
    </source>
</evidence>
<keyword evidence="2" id="KW-0547">Nucleotide-binding</keyword>
<dbReference type="EMBL" id="JBDFQZ010000014">
    <property type="protein sequence ID" value="KAK9667169.1"/>
    <property type="molecule type" value="Genomic_DNA"/>
</dbReference>
<keyword evidence="1" id="KW-0677">Repeat</keyword>
<dbReference type="InterPro" id="IPR027417">
    <property type="entry name" value="P-loop_NTPase"/>
</dbReference>
<dbReference type="CDD" id="cd14798">
    <property type="entry name" value="RX-CC_like"/>
    <property type="match status" value="1"/>
</dbReference>
<dbReference type="InterPro" id="IPR036388">
    <property type="entry name" value="WH-like_DNA-bd_sf"/>
</dbReference>
<dbReference type="AlphaFoldDB" id="A0AAW1GQP4"/>
<feature type="domain" description="Disease resistance R13L4/SHOC-2-like LRR" evidence="7">
    <location>
        <begin position="612"/>
        <end position="918"/>
    </location>
</feature>
<organism evidence="8 9">
    <name type="scientific">Saponaria officinalis</name>
    <name type="common">Common soapwort</name>
    <name type="synonym">Lychnis saponaria</name>
    <dbReference type="NCBI Taxonomy" id="3572"/>
    <lineage>
        <taxon>Eukaryota</taxon>
        <taxon>Viridiplantae</taxon>
        <taxon>Streptophyta</taxon>
        <taxon>Embryophyta</taxon>
        <taxon>Tracheophyta</taxon>
        <taxon>Spermatophyta</taxon>
        <taxon>Magnoliopsida</taxon>
        <taxon>eudicotyledons</taxon>
        <taxon>Gunneridae</taxon>
        <taxon>Pentapetalae</taxon>
        <taxon>Caryophyllales</taxon>
        <taxon>Caryophyllaceae</taxon>
        <taxon>Caryophylleae</taxon>
        <taxon>Saponaria</taxon>
    </lineage>
</organism>
<comment type="caution">
    <text evidence="8">The sequence shown here is derived from an EMBL/GenBank/DDBJ whole genome shotgun (WGS) entry which is preliminary data.</text>
</comment>
<dbReference type="Pfam" id="PF23598">
    <property type="entry name" value="LRR_14"/>
    <property type="match status" value="1"/>
</dbReference>
<dbReference type="InterPro" id="IPR038005">
    <property type="entry name" value="RX-like_CC"/>
</dbReference>
<dbReference type="InterPro" id="IPR002182">
    <property type="entry name" value="NB-ARC"/>
</dbReference>
<dbReference type="Pfam" id="PF18052">
    <property type="entry name" value="Rx_N"/>
    <property type="match status" value="1"/>
</dbReference>
<evidence type="ECO:0000259" key="4">
    <source>
        <dbReference type="Pfam" id="PF00931"/>
    </source>
</evidence>
<evidence type="ECO:0000313" key="8">
    <source>
        <dbReference type="EMBL" id="KAK9667170.1"/>
    </source>
</evidence>
<keyword evidence="3" id="KW-0611">Plant defense</keyword>
<dbReference type="SUPFAM" id="SSF52540">
    <property type="entry name" value="P-loop containing nucleoside triphosphate hydrolases"/>
    <property type="match status" value="1"/>
</dbReference>
<feature type="domain" description="Disease resistance protein winged helix" evidence="6">
    <location>
        <begin position="450"/>
        <end position="523"/>
    </location>
</feature>
<dbReference type="PRINTS" id="PR00364">
    <property type="entry name" value="DISEASERSIST"/>
</dbReference>
<sequence length="963" mass="109946">MADVKSAAQWIGKLLVEEAKYLAKVGENIKELQDELEWMHCFLRDADASQLNNAIARKWVAQIREFAYEAEDTVEKFVVDSRGGGHDLPRMFRKYSRMFCSVIALHQIGNKIDALRDKMSFLTSKLHTYGIRLRFGDSSAWISKINHKTYFNSTKEYVVDRRVVDLNLLLDHLVQAKVNILSSAEPSSSNTGQLLNWEAKREPRVLSICGVGGIGKTFLANEIFHRPEIRRSYDAFAWASISQPCQISAVQQELLSSLASKSREQIAQMSDDELKDELRKVQRRKKCFIVLDGFWDEQLWEQLKEAFPITCHKFRSKILLTCRLEKVAKYVHDQAVIHQLDLLDIDQSELLLDKKIKPRDLGNISNEEKNMIYDLKKHMLNQCGGLPLAIAVLGGVLSTKSTLDDWKDLKKNFSSFSIDREDEPWKIILDLSYYELPYQLKPCFLYLGYFPTNLKITTTKLSRLWEAEGLVSSDDNEESEETLEDVAESCLAELVERSLVQVASRDLRGRAKTCRLHDVMQKLCMDKAIKLNWLKVIPLGKNRDQPSGTSSKSLKSSRTTSKNRRFAIYCTDTLDKLPFDDKGASYVRSLLFFNTLERGDVLIPLKKMVLKSTFKRYKLLRVLDIENIGLSSLPSDVGYLIHLRYLSLRGSWVSKLPSSIKHLRCLQTLDLRVLSFVRLRIPNVLCNLERLVHLYLPAKPFILRKQAPKLRLKGLNNLETLSNFSDKCKADDVCALTNLREFSSCNYLSDPDSILPLLGSPNSALVHLDHISVMLESSFLSGNPGALASCKALHKLWIRGTLSESISSIMLPDNIAKLTFSGTEFLEDPMPVLEKLPHLKQLSLKRGFYKGTHMSCSAGGFKELNYLELDGLEDLTVWTVEKGAMLKLFSLEISGCHKLQMIPDGLRSVGSLQEVIISYMPWSFFGYWTPEKSLDEWHEYRKVEHVTRIDISKVLHTQQTNPN</sequence>
<evidence type="ECO:0000259" key="7">
    <source>
        <dbReference type="Pfam" id="PF23598"/>
    </source>
</evidence>
<dbReference type="Gene3D" id="3.80.10.10">
    <property type="entry name" value="Ribonuclease Inhibitor"/>
    <property type="match status" value="1"/>
</dbReference>
<evidence type="ECO:0000259" key="6">
    <source>
        <dbReference type="Pfam" id="PF23559"/>
    </source>
</evidence>